<evidence type="ECO:0000313" key="2">
    <source>
        <dbReference type="EMBL" id="RTY98395.1"/>
    </source>
</evidence>
<proteinExistence type="predicted"/>
<comment type="caution">
    <text evidence="2">The sequence shown here is derived from an EMBL/GenBank/DDBJ whole genome shotgun (WGS) entry which is preliminary data.</text>
</comment>
<dbReference type="RefSeq" id="WP_126563125.1">
    <property type="nucleotide sequence ID" value="NZ_RYDJ01000087.1"/>
</dbReference>
<keyword evidence="3" id="KW-1185">Reference proteome</keyword>
<dbReference type="InterPro" id="IPR029044">
    <property type="entry name" value="Nucleotide-diphossugar_trans"/>
</dbReference>
<accession>A0A3S0NV27</accession>
<dbReference type="GO" id="GO:0016758">
    <property type="term" value="F:hexosyltransferase activity"/>
    <property type="evidence" value="ECO:0007669"/>
    <property type="project" value="UniProtKB-ARBA"/>
</dbReference>
<evidence type="ECO:0000313" key="3">
    <source>
        <dbReference type="Proteomes" id="UP000280825"/>
    </source>
</evidence>
<reference evidence="2 3" key="1">
    <citation type="submission" date="2018-12" db="EMBL/GenBank/DDBJ databases">
        <title>Flavobacterium sp. nov., isolated from glacier ice.</title>
        <authorList>
            <person name="Liu Q."/>
            <person name="Xin Y.-H."/>
        </authorList>
    </citation>
    <scope>NUCLEOTIDE SEQUENCE [LARGE SCALE GENOMIC DNA]</scope>
    <source>
        <strain evidence="2 3">RB1N8</strain>
    </source>
</reference>
<keyword evidence="2" id="KW-0808">Transferase</keyword>
<dbReference type="AlphaFoldDB" id="A0A3S0NV27"/>
<dbReference type="CDD" id="cd00761">
    <property type="entry name" value="Glyco_tranf_GTA_type"/>
    <property type="match status" value="1"/>
</dbReference>
<dbReference type="Pfam" id="PF00535">
    <property type="entry name" value="Glycos_transf_2"/>
    <property type="match status" value="1"/>
</dbReference>
<dbReference type="Proteomes" id="UP000280825">
    <property type="component" value="Unassembled WGS sequence"/>
</dbReference>
<dbReference type="InterPro" id="IPR001173">
    <property type="entry name" value="Glyco_trans_2-like"/>
</dbReference>
<evidence type="ECO:0000259" key="1">
    <source>
        <dbReference type="Pfam" id="PF00535"/>
    </source>
</evidence>
<gene>
    <name evidence="2" type="ORF">EKL98_15720</name>
</gene>
<name>A0A3S0NV27_9FLAO</name>
<organism evidence="2 3">
    <name type="scientific">Flavobacterium bomense</name>
    <dbReference type="NCBI Taxonomy" id="2497483"/>
    <lineage>
        <taxon>Bacteria</taxon>
        <taxon>Pseudomonadati</taxon>
        <taxon>Bacteroidota</taxon>
        <taxon>Flavobacteriia</taxon>
        <taxon>Flavobacteriales</taxon>
        <taxon>Flavobacteriaceae</taxon>
        <taxon>Flavobacterium</taxon>
    </lineage>
</organism>
<feature type="domain" description="Glycosyltransferase 2-like" evidence="1">
    <location>
        <begin position="5"/>
        <end position="171"/>
    </location>
</feature>
<dbReference type="Gene3D" id="3.90.550.10">
    <property type="entry name" value="Spore Coat Polysaccharide Biosynthesis Protein SpsA, Chain A"/>
    <property type="match status" value="1"/>
</dbReference>
<dbReference type="PANTHER" id="PTHR22916:SF3">
    <property type="entry name" value="UDP-GLCNAC:BETAGAL BETA-1,3-N-ACETYLGLUCOSAMINYLTRANSFERASE-LIKE PROTEIN 1"/>
    <property type="match status" value="1"/>
</dbReference>
<protein>
    <submittedName>
        <fullName evidence="2">Glycosyltransferase family 2 protein</fullName>
    </submittedName>
</protein>
<dbReference type="EMBL" id="RYDJ01000087">
    <property type="protein sequence ID" value="RTY98395.1"/>
    <property type="molecule type" value="Genomic_DNA"/>
</dbReference>
<sequence length="187" mass="21640">MPKVSIIVPCYNQAQFLDEALQSVLDQTYIDWECIIVNDGSTDHTEEVAQRWVSKDSRFVCLKKENGGLSSARNAGLEAVKGEYIQFLDSDDWIANTKLELSINMLQEAFDNNVKIAISNFRRFINKVEEPMLNSGILKDEFFNFDSILYKWDDTFTIPIHCGLFEKTLFQNFKFPEELGAKEDWIM</sequence>
<dbReference type="SUPFAM" id="SSF53448">
    <property type="entry name" value="Nucleotide-diphospho-sugar transferases"/>
    <property type="match status" value="1"/>
</dbReference>
<dbReference type="PANTHER" id="PTHR22916">
    <property type="entry name" value="GLYCOSYLTRANSFERASE"/>
    <property type="match status" value="1"/>
</dbReference>